<comment type="caution">
    <text evidence="4">The sequence shown here is derived from an EMBL/GenBank/DDBJ whole genome shotgun (WGS) entry which is preliminary data.</text>
</comment>
<accession>A0ABS9CRS6</accession>
<keyword evidence="5" id="KW-1185">Reference proteome</keyword>
<name>A0ABS9CRS6_9RHOB</name>
<dbReference type="PANTHER" id="PTHR44757">
    <property type="entry name" value="DIGUANYLATE CYCLASE DGCP"/>
    <property type="match status" value="1"/>
</dbReference>
<protein>
    <submittedName>
        <fullName evidence="4">EAL domain-containing protein</fullName>
    </submittedName>
</protein>
<feature type="domain" description="GGDEF" evidence="3">
    <location>
        <begin position="242"/>
        <end position="376"/>
    </location>
</feature>
<evidence type="ECO:0000259" key="2">
    <source>
        <dbReference type="PROSITE" id="PS50883"/>
    </source>
</evidence>
<dbReference type="Pfam" id="PF00563">
    <property type="entry name" value="EAL"/>
    <property type="match status" value="1"/>
</dbReference>
<dbReference type="SMART" id="SM00052">
    <property type="entry name" value="EAL"/>
    <property type="match status" value="1"/>
</dbReference>
<dbReference type="SMART" id="SM00267">
    <property type="entry name" value="GGDEF"/>
    <property type="match status" value="1"/>
</dbReference>
<dbReference type="SUPFAM" id="SSF141868">
    <property type="entry name" value="EAL domain-like"/>
    <property type="match status" value="1"/>
</dbReference>
<evidence type="ECO:0000259" key="3">
    <source>
        <dbReference type="PROSITE" id="PS50887"/>
    </source>
</evidence>
<dbReference type="EMBL" id="JAKGAQ010000001">
    <property type="protein sequence ID" value="MCF2869935.1"/>
    <property type="molecule type" value="Genomic_DNA"/>
</dbReference>
<sequence>MFNRIVASARPQYRTVARLTQRDMPLQIAGILLVCGLCWSVGHPRVAMAVFAAVIAGEVCLNQILRRKTLFHALDTDRVILFALILCSINTVLYLFPALYLAQDPSLAVKITAMMWIMGVQVYLANTWSRVPTFLCVMLLPAMMMMVIAFFVLRQSAPLSSTTTQWGVAAGFLVLFLYSSIDTLRQHLTTEADLFKAERESKQRLAQLEESHRLDTLTGILNRRAFDVALDVMLEDRNLTGGEITVFLVDLDSFKPINDTYSHEAGDEVLIQTAERLQALIGQSGIVGRLGGDEFVCAVHDLGDTDGIMEYGVAIARTIARPIHWNARSLKIVASVGAAATGGGHLPSVQALCSAADQAMFAAKSSPSGAPVLYQPHLFAPRMTAENKQLLIESISDRSLKPYYQPKIHLPTGQIIGFEALARWERGPNEIHLPSEFIDQIDELGLQGDLMMSIANQVVGDINTMLNAGLDPGQVSLNVSEVALATYSGRQDLKNIVADNPDAAKHLTFEITEDVFIARAADTIQASIASFRELGVRISLDDFGTGFASFHHLRQLDFDELKIDTSFVAGLGHDPTAEVLVRGFLNIASGLGVSVVAEGVETQAQSRDLINMGCITAQGFLFSPAVAFAPACQQLQDQKTTLGAL</sequence>
<dbReference type="InterPro" id="IPR052155">
    <property type="entry name" value="Biofilm_reg_signaling"/>
</dbReference>
<organism evidence="4 5">
    <name type="scientific">Octadecabacter dasysiphoniae</name>
    <dbReference type="NCBI Taxonomy" id="2909341"/>
    <lineage>
        <taxon>Bacteria</taxon>
        <taxon>Pseudomonadati</taxon>
        <taxon>Pseudomonadota</taxon>
        <taxon>Alphaproteobacteria</taxon>
        <taxon>Rhodobacterales</taxon>
        <taxon>Roseobacteraceae</taxon>
        <taxon>Octadecabacter</taxon>
    </lineage>
</organism>
<dbReference type="InterPro" id="IPR029787">
    <property type="entry name" value="Nucleotide_cyclase"/>
</dbReference>
<dbReference type="InterPro" id="IPR043128">
    <property type="entry name" value="Rev_trsase/Diguanyl_cyclase"/>
</dbReference>
<keyword evidence="1" id="KW-0812">Transmembrane</keyword>
<feature type="transmembrane region" description="Helical" evidence="1">
    <location>
        <begin position="80"/>
        <end position="100"/>
    </location>
</feature>
<dbReference type="Proteomes" id="UP001200557">
    <property type="component" value="Unassembled WGS sequence"/>
</dbReference>
<keyword evidence="1" id="KW-1133">Transmembrane helix</keyword>
<evidence type="ECO:0000256" key="1">
    <source>
        <dbReference type="SAM" id="Phobius"/>
    </source>
</evidence>
<evidence type="ECO:0000313" key="4">
    <source>
        <dbReference type="EMBL" id="MCF2869935.1"/>
    </source>
</evidence>
<dbReference type="Gene3D" id="3.30.70.270">
    <property type="match status" value="1"/>
</dbReference>
<dbReference type="NCBIfam" id="TIGR00254">
    <property type="entry name" value="GGDEF"/>
    <property type="match status" value="1"/>
</dbReference>
<proteinExistence type="predicted"/>
<feature type="transmembrane region" description="Helical" evidence="1">
    <location>
        <begin position="131"/>
        <end position="153"/>
    </location>
</feature>
<feature type="transmembrane region" description="Helical" evidence="1">
    <location>
        <begin position="165"/>
        <end position="181"/>
    </location>
</feature>
<dbReference type="RefSeq" id="WP_235224056.1">
    <property type="nucleotide sequence ID" value="NZ_JAKGAQ010000001.1"/>
</dbReference>
<gene>
    <name evidence="4" type="ORF">L0664_02540</name>
</gene>
<dbReference type="PROSITE" id="PS50883">
    <property type="entry name" value="EAL"/>
    <property type="match status" value="1"/>
</dbReference>
<dbReference type="InterPro" id="IPR035919">
    <property type="entry name" value="EAL_sf"/>
</dbReference>
<dbReference type="PROSITE" id="PS50887">
    <property type="entry name" value="GGDEF"/>
    <property type="match status" value="1"/>
</dbReference>
<dbReference type="CDD" id="cd01948">
    <property type="entry name" value="EAL"/>
    <property type="match status" value="1"/>
</dbReference>
<reference evidence="4 5" key="1">
    <citation type="submission" date="2022-01" db="EMBL/GenBank/DDBJ databases">
        <title>Octadecabacter sp. nov., isolated from a marine alga.</title>
        <authorList>
            <person name="Jin M.S."/>
            <person name="Kim H.M."/>
            <person name="Han D.M."/>
            <person name="Jung J.J."/>
            <person name="Jeon C.O."/>
        </authorList>
    </citation>
    <scope>NUCLEOTIDE SEQUENCE [LARGE SCALE GENOMIC DNA]</scope>
    <source>
        <strain evidence="4 5">G9-8</strain>
    </source>
</reference>
<dbReference type="CDD" id="cd01949">
    <property type="entry name" value="GGDEF"/>
    <property type="match status" value="1"/>
</dbReference>
<dbReference type="Pfam" id="PF00990">
    <property type="entry name" value="GGDEF"/>
    <property type="match status" value="1"/>
</dbReference>
<keyword evidence="1" id="KW-0472">Membrane</keyword>
<dbReference type="SUPFAM" id="SSF55073">
    <property type="entry name" value="Nucleotide cyclase"/>
    <property type="match status" value="1"/>
</dbReference>
<evidence type="ECO:0000313" key="5">
    <source>
        <dbReference type="Proteomes" id="UP001200557"/>
    </source>
</evidence>
<dbReference type="InterPro" id="IPR000160">
    <property type="entry name" value="GGDEF_dom"/>
</dbReference>
<feature type="domain" description="EAL" evidence="2">
    <location>
        <begin position="384"/>
        <end position="639"/>
    </location>
</feature>
<dbReference type="Gene3D" id="3.20.20.450">
    <property type="entry name" value="EAL domain"/>
    <property type="match status" value="1"/>
</dbReference>
<dbReference type="PANTHER" id="PTHR44757:SF2">
    <property type="entry name" value="BIOFILM ARCHITECTURE MAINTENANCE PROTEIN MBAA"/>
    <property type="match status" value="1"/>
</dbReference>
<dbReference type="InterPro" id="IPR001633">
    <property type="entry name" value="EAL_dom"/>
</dbReference>